<feature type="compositionally biased region" description="Low complexity" evidence="1">
    <location>
        <begin position="24"/>
        <end position="37"/>
    </location>
</feature>
<evidence type="ECO:0000259" key="2">
    <source>
        <dbReference type="PROSITE" id="PS50106"/>
    </source>
</evidence>
<feature type="region of interest" description="Disordered" evidence="1">
    <location>
        <begin position="1"/>
        <end position="37"/>
    </location>
</feature>
<protein>
    <recommendedName>
        <fullName evidence="2">PDZ domain-containing protein</fullName>
    </recommendedName>
</protein>
<dbReference type="PROSITE" id="PS50106">
    <property type="entry name" value="PDZ"/>
    <property type="match status" value="1"/>
</dbReference>
<dbReference type="InterPro" id="IPR001478">
    <property type="entry name" value="PDZ"/>
</dbReference>
<accession>A0AB34J8S4</accession>
<proteinExistence type="predicted"/>
<dbReference type="Proteomes" id="UP001515480">
    <property type="component" value="Unassembled WGS sequence"/>
</dbReference>
<comment type="caution">
    <text evidence="3">The sequence shown here is derived from an EMBL/GenBank/DDBJ whole genome shotgun (WGS) entry which is preliminary data.</text>
</comment>
<dbReference type="InterPro" id="IPR036034">
    <property type="entry name" value="PDZ_sf"/>
</dbReference>
<evidence type="ECO:0000256" key="1">
    <source>
        <dbReference type="SAM" id="MobiDB-lite"/>
    </source>
</evidence>
<organism evidence="3 4">
    <name type="scientific">Prymnesium parvum</name>
    <name type="common">Toxic golden alga</name>
    <dbReference type="NCBI Taxonomy" id="97485"/>
    <lineage>
        <taxon>Eukaryota</taxon>
        <taxon>Haptista</taxon>
        <taxon>Haptophyta</taxon>
        <taxon>Prymnesiophyceae</taxon>
        <taxon>Prymnesiales</taxon>
        <taxon>Prymnesiaceae</taxon>
        <taxon>Prymnesium</taxon>
    </lineage>
</organism>
<dbReference type="Gene3D" id="2.30.42.10">
    <property type="match status" value="1"/>
</dbReference>
<feature type="domain" description="PDZ" evidence="2">
    <location>
        <begin position="47"/>
        <end position="97"/>
    </location>
</feature>
<dbReference type="EMBL" id="JBGBPQ010000011">
    <property type="protein sequence ID" value="KAL1515887.1"/>
    <property type="molecule type" value="Genomic_DNA"/>
</dbReference>
<evidence type="ECO:0000313" key="4">
    <source>
        <dbReference type="Proteomes" id="UP001515480"/>
    </source>
</evidence>
<keyword evidence="4" id="KW-1185">Reference proteome</keyword>
<name>A0AB34J8S4_PRYPA</name>
<evidence type="ECO:0000313" key="3">
    <source>
        <dbReference type="EMBL" id="KAL1515887.1"/>
    </source>
</evidence>
<dbReference type="SUPFAM" id="SSF50156">
    <property type="entry name" value="PDZ domain-like"/>
    <property type="match status" value="1"/>
</dbReference>
<gene>
    <name evidence="3" type="ORF">AB1Y20_002502</name>
</gene>
<dbReference type="SMART" id="SM00228">
    <property type="entry name" value="PDZ"/>
    <property type="match status" value="1"/>
</dbReference>
<dbReference type="AlphaFoldDB" id="A0AB34J8S4"/>
<reference evidence="3 4" key="1">
    <citation type="journal article" date="2024" name="Science">
        <title>Giant polyketide synthase enzymes in the biosynthesis of giant marine polyether toxins.</title>
        <authorList>
            <person name="Fallon T.R."/>
            <person name="Shende V.V."/>
            <person name="Wierzbicki I.H."/>
            <person name="Pendleton A.L."/>
            <person name="Watervoot N.F."/>
            <person name="Auber R.P."/>
            <person name="Gonzalez D.J."/>
            <person name="Wisecaver J.H."/>
            <person name="Moore B.S."/>
        </authorList>
    </citation>
    <scope>NUCLEOTIDE SEQUENCE [LARGE SCALE GENOMIC DNA]</scope>
    <source>
        <strain evidence="3 4">12B1</strain>
    </source>
</reference>
<sequence length="159" mass="16312">MSHCAVRPPQPPVVAPSAPPPSPVSTSPTQSGSSTRSLVVPSHAALVVHLMRIEGTFGVTLNAFNRVTAVNPRSAAAIAGVKVFDRVTHVNGRALEGRMSGAVGGLDAVSLTLERPGAAMHRMIAAKENSSDASSPLMIRGPALGCWRKSSQGEGIATS</sequence>
<feature type="compositionally biased region" description="Pro residues" evidence="1">
    <location>
        <begin position="8"/>
        <end position="23"/>
    </location>
</feature>